<dbReference type="OrthoDB" id="10388973at2759"/>
<accession>A0A2G5BFP7</accession>
<keyword evidence="1" id="KW-0175">Coiled coil</keyword>
<proteinExistence type="predicted"/>
<evidence type="ECO:0000313" key="2">
    <source>
        <dbReference type="EMBL" id="PIA17823.1"/>
    </source>
</evidence>
<dbReference type="AlphaFoldDB" id="A0A2G5BFP7"/>
<dbReference type="Proteomes" id="UP000242474">
    <property type="component" value="Unassembled WGS sequence"/>
</dbReference>
<organism evidence="2 3">
    <name type="scientific">Coemansia reversa (strain ATCC 12441 / NRRL 1564)</name>
    <dbReference type="NCBI Taxonomy" id="763665"/>
    <lineage>
        <taxon>Eukaryota</taxon>
        <taxon>Fungi</taxon>
        <taxon>Fungi incertae sedis</taxon>
        <taxon>Zoopagomycota</taxon>
        <taxon>Kickxellomycotina</taxon>
        <taxon>Kickxellomycetes</taxon>
        <taxon>Kickxellales</taxon>
        <taxon>Kickxellaceae</taxon>
        <taxon>Coemansia</taxon>
    </lineage>
</organism>
<reference evidence="2 3" key="1">
    <citation type="journal article" date="2015" name="Genome Biol. Evol.">
        <title>Phylogenomic analyses indicate that early fungi evolved digesting cell walls of algal ancestors of land plants.</title>
        <authorList>
            <person name="Chang Y."/>
            <person name="Wang S."/>
            <person name="Sekimoto S."/>
            <person name="Aerts A.L."/>
            <person name="Choi C."/>
            <person name="Clum A."/>
            <person name="LaButti K.M."/>
            <person name="Lindquist E.A."/>
            <person name="Yee Ngan C."/>
            <person name="Ohm R.A."/>
            <person name="Salamov A.A."/>
            <person name="Grigoriev I.V."/>
            <person name="Spatafora J.W."/>
            <person name="Berbee M.L."/>
        </authorList>
    </citation>
    <scope>NUCLEOTIDE SEQUENCE [LARGE SCALE GENOMIC DNA]</scope>
    <source>
        <strain evidence="2 3">NRRL 1564</strain>
    </source>
</reference>
<evidence type="ECO:0000256" key="1">
    <source>
        <dbReference type="SAM" id="Coils"/>
    </source>
</evidence>
<protein>
    <submittedName>
        <fullName evidence="2">Uncharacterized protein</fullName>
    </submittedName>
</protein>
<evidence type="ECO:0000313" key="3">
    <source>
        <dbReference type="Proteomes" id="UP000242474"/>
    </source>
</evidence>
<keyword evidence="3" id="KW-1185">Reference proteome</keyword>
<sequence>MYTNNTNNQCTAQLPKLTQRQMEKMPAPGFARFTSTLSDIGGKKQTKPDALAKNMSIKAPRMASGTSDAYIAPRRELAKPTTRLHLQESCLLPPKHPQISAQTARTLSNISNGSQMHSRTHHTGLAGKCAACTMATASPKTSTRTCDSRRTSLQQTRALSCANKVPQTRLSNTICTASSRVLATSGTSTHPCAFTVLPPKRPSSQMHNQPCTKGDTLQVEASGYSTADSNSMLKSNLAIERDVNDSLVAEIKEMATMGEALEKELVQAYEAAARAEEQAMSHLAVERDVNDNLLAEIKEMATMSEALQRELVQAREAAARSEERATCQQGILDEMRMENRMLKEQVASGQCIIEEQHADIQELKRQVVCNQHVLDEQLEENWALQNKIAGLQCETQWQNVSNFTGISSLPSPVNENSEVPDEDTHLAGDDDACASSSQEPVIDGHLGYFSGCMTPAIGTDYGTCDRAGVLDCDDEEIECGSNIAEQCLGLHSGSDGSMFKESQPVIIANDGDELLAQFVAVPAVDDDLPAHSNNFSAGDDDLFVHPDIIADGYDEISVQPGAIAAGDDDLFAQPDIIVDGDDEFSVQPSSVAAGDDELSVHLNNLASGDKDLFAQPNIILDGNDVLPVHPDVIVDGDDEISVRPGIIAAGDDEISVQSDIIADGDDKISVQPDNVAVGGDDISVQSDVIADRDKKLPAHPIVLHTDWRICRRRSSLIFAPYTCSTGGARLDATLAQGSFSRLGEKPYTLDPRDPLNSDNDYKEVVDFVRRKHVLDFVRPLLVSNDDYQEASDKVRDSLEVIDEKNNEMAHAFQRGRERRYDIRHCKLYDAVAVAAGKRAQLEAQYRASFVV</sequence>
<gene>
    <name evidence="2" type="ORF">COEREDRAFT_14272</name>
</gene>
<feature type="coiled-coil region" evidence="1">
    <location>
        <begin position="258"/>
        <end position="324"/>
    </location>
</feature>
<dbReference type="EMBL" id="KZ303492">
    <property type="protein sequence ID" value="PIA17823.1"/>
    <property type="molecule type" value="Genomic_DNA"/>
</dbReference>
<name>A0A2G5BFP7_COERN</name>